<evidence type="ECO:0000256" key="3">
    <source>
        <dbReference type="ARBA" id="ARBA00022452"/>
    </source>
</evidence>
<dbReference type="Proteomes" id="UP001242010">
    <property type="component" value="Chromosome"/>
</dbReference>
<dbReference type="Pfam" id="PF07715">
    <property type="entry name" value="Plug"/>
    <property type="match status" value="1"/>
</dbReference>
<feature type="domain" description="TonB-dependent receptor plug" evidence="14">
    <location>
        <begin position="49"/>
        <end position="154"/>
    </location>
</feature>
<evidence type="ECO:0000259" key="14">
    <source>
        <dbReference type="Pfam" id="PF07715"/>
    </source>
</evidence>
<evidence type="ECO:0000256" key="12">
    <source>
        <dbReference type="SAM" id="SignalP"/>
    </source>
</evidence>
<proteinExistence type="inferred from homology"/>
<evidence type="ECO:0000256" key="10">
    <source>
        <dbReference type="PROSITE-ProRule" id="PRU01360"/>
    </source>
</evidence>
<feature type="chain" id="PRO_5045868975" evidence="12">
    <location>
        <begin position="24"/>
        <end position="684"/>
    </location>
</feature>
<evidence type="ECO:0000259" key="13">
    <source>
        <dbReference type="Pfam" id="PF00593"/>
    </source>
</evidence>
<dbReference type="InterPro" id="IPR037066">
    <property type="entry name" value="Plug_dom_sf"/>
</dbReference>
<evidence type="ECO:0000256" key="2">
    <source>
        <dbReference type="ARBA" id="ARBA00022448"/>
    </source>
</evidence>
<keyword evidence="8 10" id="KW-0472">Membrane</keyword>
<evidence type="ECO:0000256" key="1">
    <source>
        <dbReference type="ARBA" id="ARBA00004571"/>
    </source>
</evidence>
<evidence type="ECO:0000313" key="16">
    <source>
        <dbReference type="Proteomes" id="UP001242010"/>
    </source>
</evidence>
<dbReference type="Gene3D" id="2.40.170.20">
    <property type="entry name" value="TonB-dependent receptor, beta-barrel domain"/>
    <property type="match status" value="1"/>
</dbReference>
<dbReference type="SUPFAM" id="SSF56935">
    <property type="entry name" value="Porins"/>
    <property type="match status" value="1"/>
</dbReference>
<keyword evidence="3 10" id="KW-1134">Transmembrane beta strand</keyword>
<dbReference type="PANTHER" id="PTHR30069:SF53">
    <property type="entry name" value="COLICIN I RECEPTOR-RELATED"/>
    <property type="match status" value="1"/>
</dbReference>
<feature type="signal peptide" evidence="12">
    <location>
        <begin position="1"/>
        <end position="23"/>
    </location>
</feature>
<dbReference type="PROSITE" id="PS52016">
    <property type="entry name" value="TONB_DEPENDENT_REC_3"/>
    <property type="match status" value="1"/>
</dbReference>
<keyword evidence="5 12" id="KW-0732">Signal</keyword>
<evidence type="ECO:0000256" key="11">
    <source>
        <dbReference type="RuleBase" id="RU003357"/>
    </source>
</evidence>
<dbReference type="PANTHER" id="PTHR30069">
    <property type="entry name" value="TONB-DEPENDENT OUTER MEMBRANE RECEPTOR"/>
    <property type="match status" value="1"/>
</dbReference>
<keyword evidence="9 10" id="KW-0998">Cell outer membrane</keyword>
<evidence type="ECO:0000256" key="4">
    <source>
        <dbReference type="ARBA" id="ARBA00022692"/>
    </source>
</evidence>
<keyword evidence="7 11" id="KW-0798">TonB box</keyword>
<dbReference type="InterPro" id="IPR012910">
    <property type="entry name" value="Plug_dom"/>
</dbReference>
<comment type="subcellular location">
    <subcellularLocation>
        <location evidence="1 10">Cell outer membrane</location>
        <topology evidence="1 10">Multi-pass membrane protein</topology>
    </subcellularLocation>
</comment>
<evidence type="ECO:0000256" key="7">
    <source>
        <dbReference type="ARBA" id="ARBA00023077"/>
    </source>
</evidence>
<dbReference type="RefSeq" id="WP_286354862.1">
    <property type="nucleotide sequence ID" value="NZ_AP027079.1"/>
</dbReference>
<keyword evidence="16" id="KW-1185">Reference proteome</keyword>
<accession>A0ABM8DMX2</accession>
<dbReference type="InterPro" id="IPR039426">
    <property type="entry name" value="TonB-dep_rcpt-like"/>
</dbReference>
<keyword evidence="4 10" id="KW-0812">Transmembrane</keyword>
<name>A0ABM8DMX2_9BACT</name>
<evidence type="ECO:0000313" key="15">
    <source>
        <dbReference type="EMBL" id="BDU68238.1"/>
    </source>
</evidence>
<dbReference type="Gene3D" id="2.170.130.10">
    <property type="entry name" value="TonB-dependent receptor, plug domain"/>
    <property type="match status" value="1"/>
</dbReference>
<keyword evidence="2 10" id="KW-0813">Transport</keyword>
<protein>
    <submittedName>
        <fullName evidence="15">Vitamin B12 transporter BtuB</fullName>
    </submittedName>
</protein>
<evidence type="ECO:0000256" key="6">
    <source>
        <dbReference type="ARBA" id="ARBA00023065"/>
    </source>
</evidence>
<dbReference type="Pfam" id="PF00593">
    <property type="entry name" value="TonB_dep_Rec_b-barrel"/>
    <property type="match status" value="1"/>
</dbReference>
<evidence type="ECO:0000256" key="8">
    <source>
        <dbReference type="ARBA" id="ARBA00023136"/>
    </source>
</evidence>
<dbReference type="InterPro" id="IPR000531">
    <property type="entry name" value="Beta-barrel_TonB"/>
</dbReference>
<feature type="domain" description="TonB-dependent receptor-like beta-barrel" evidence="13">
    <location>
        <begin position="237"/>
        <end position="637"/>
    </location>
</feature>
<dbReference type="EMBL" id="AP027079">
    <property type="protein sequence ID" value="BDU68238.1"/>
    <property type="molecule type" value="Genomic_DNA"/>
</dbReference>
<comment type="similarity">
    <text evidence="10 11">Belongs to the TonB-dependent receptor family.</text>
</comment>
<gene>
    <name evidence="15" type="primary">btuB</name>
    <name evidence="15" type="ORF">GETHOR_03390</name>
</gene>
<evidence type="ECO:0000256" key="5">
    <source>
        <dbReference type="ARBA" id="ARBA00022729"/>
    </source>
</evidence>
<keyword evidence="6" id="KW-0406">Ion transport</keyword>
<organism evidence="15 16">
    <name type="scientific">Geothrix oryzae</name>
    <dbReference type="NCBI Taxonomy" id="2927975"/>
    <lineage>
        <taxon>Bacteria</taxon>
        <taxon>Pseudomonadati</taxon>
        <taxon>Acidobacteriota</taxon>
        <taxon>Holophagae</taxon>
        <taxon>Holophagales</taxon>
        <taxon>Holophagaceae</taxon>
        <taxon>Geothrix</taxon>
    </lineage>
</organism>
<reference evidence="16" key="1">
    <citation type="journal article" date="2023" name="Int. J. Syst. Evol. Microbiol.">
        <title>Mesoterricola silvestris gen. nov., sp. nov., Mesoterricola sediminis sp. nov., Geothrix oryzae sp. nov., Geothrix edaphica sp. nov., Geothrix rubra sp. nov., and Geothrix limicola sp. nov., six novel members of Acidobacteriota isolated from soils.</title>
        <authorList>
            <person name="Itoh H."/>
            <person name="Sugisawa Y."/>
            <person name="Mise K."/>
            <person name="Xu Z."/>
            <person name="Kuniyasu M."/>
            <person name="Ushijima N."/>
            <person name="Kawano K."/>
            <person name="Kobayashi E."/>
            <person name="Shiratori Y."/>
            <person name="Masuda Y."/>
            <person name="Senoo K."/>
        </authorList>
    </citation>
    <scope>NUCLEOTIDE SEQUENCE [LARGE SCALE GENOMIC DNA]</scope>
    <source>
        <strain evidence="16">Red222</strain>
    </source>
</reference>
<sequence>MGSARVLFSLAAMSALFPAAARAGLAEADRKPAEATVTVSAEAQPVEVTRTPAPVRILEAEELARLGSRTLAELLEILQPGAVMTSGGPGNQGSAFLNGTLSRNVVVLLDGLRVNDPTATSPDLGALSLVGIARVELVLGPASVLYGSDAIGGVIALTSLGRGASGFHGQAGLKTGTDGQLGGTAQVQMTGDRGWIAAGAEAQKQESSFPNDAFRQAGGFLRLGTKLQTGLGAMELTGFYRNGGQTASVPFTTAGYPAARSYEPGRETRARQESWGASLRWSLAPTLLLENTLQVLSGSTGDPNGPLRQQTDRDFRRVEDQLTLHWTPSSAFRLSGRLEGREDTSHAKNYYDPSTYAAVRYRGEGRDLAGALESRWTIAEGLDWVAGLRRDAGHRDLTRYDSLLRSRAGSAEAGTWRTGLNWTLAPELRLYASAGQGFRMPSTTEFALNAQAESQDGRTYAILPERSRTFQVGATGQFASHWEYRLEAQRTRISDLLAYVYDTSFAWPALFTSHYANQGAIRAQSLEGALGWRGGTEVACGWDLILRSQETRDLDHNTGADRFGQQNTAILRHPFFTAAVSAFAQSKRWRASFRLDRVGPRYDLSDTTYQVISTGKPYRDLSVGLAHEPLKNLTLALRGEHLLQKRQTTQDWLSGRYDQEGDAALVYGFPAPGPRWTLAATWRW</sequence>
<dbReference type="InterPro" id="IPR036942">
    <property type="entry name" value="Beta-barrel_TonB_sf"/>
</dbReference>
<evidence type="ECO:0000256" key="9">
    <source>
        <dbReference type="ARBA" id="ARBA00023237"/>
    </source>
</evidence>